<proteinExistence type="predicted"/>
<dbReference type="AlphaFoldDB" id="A0A5C1Q0C1"/>
<dbReference type="OrthoDB" id="2564795at2"/>
<evidence type="ECO:0000259" key="1">
    <source>
        <dbReference type="Pfam" id="PF02771"/>
    </source>
</evidence>
<gene>
    <name evidence="2" type="ORF">ABIC99_003528</name>
    <name evidence="3" type="ORF">EWH46_09195</name>
</gene>
<reference evidence="2 5" key="2">
    <citation type="submission" date="2024-06" db="EMBL/GenBank/DDBJ databases">
        <title>Genomic Encyclopedia of Type Strains, Phase IV (KMG-IV): sequencing the most valuable type-strain genomes for metagenomic binning, comparative biology and taxonomic classification.</title>
        <authorList>
            <person name="Goeker M."/>
        </authorList>
    </citation>
    <scope>NUCLEOTIDE SEQUENCE [LARGE SCALE GENOMIC DNA]</scope>
    <source>
        <strain evidence="2 5">D-501</strain>
    </source>
</reference>
<reference evidence="3 4" key="1">
    <citation type="submission" date="2019-02" db="EMBL/GenBank/DDBJ databases">
        <title>Complete Genome Sequence and Methylome Analysis of Sphaerotilus natans subsp. sulfidivorans D-507.</title>
        <authorList>
            <person name="Fomenkov A."/>
            <person name="Gridneva E."/>
            <person name="Smolyakov D."/>
            <person name="Dubinina G."/>
            <person name="Vincze T."/>
            <person name="Grabovich M."/>
            <person name="Roberts R.J."/>
        </authorList>
    </citation>
    <scope>NUCLEOTIDE SEQUENCE [LARGE SCALE GENOMIC DNA]</scope>
    <source>
        <strain evidence="3 4">D-507</strain>
    </source>
</reference>
<organism evidence="3 4">
    <name type="scientific">Sphaerotilus sulfidivorans</name>
    <dbReference type="NCBI Taxonomy" id="639200"/>
    <lineage>
        <taxon>Bacteria</taxon>
        <taxon>Pseudomonadati</taxon>
        <taxon>Pseudomonadota</taxon>
        <taxon>Betaproteobacteria</taxon>
        <taxon>Burkholderiales</taxon>
        <taxon>Sphaerotilaceae</taxon>
        <taxon>Sphaerotilus</taxon>
    </lineage>
</organism>
<dbReference type="SUPFAM" id="SSF56645">
    <property type="entry name" value="Acyl-CoA dehydrogenase NM domain-like"/>
    <property type="match status" value="1"/>
</dbReference>
<accession>A0A5C1Q0C1</accession>
<dbReference type="Pfam" id="PF02771">
    <property type="entry name" value="Acyl-CoA_dh_N"/>
    <property type="match status" value="1"/>
</dbReference>
<evidence type="ECO:0000313" key="3">
    <source>
        <dbReference type="EMBL" id="QEN00931.1"/>
    </source>
</evidence>
<name>A0A5C1Q0C1_9BURK</name>
<dbReference type="RefSeq" id="WP_149503642.1">
    <property type="nucleotide sequence ID" value="NZ_CP035708.1"/>
</dbReference>
<dbReference type="Proteomes" id="UP000323522">
    <property type="component" value="Chromosome"/>
</dbReference>
<dbReference type="KEGG" id="snn:EWH46_09195"/>
<keyword evidence="5" id="KW-1185">Reference proteome</keyword>
<protein>
    <submittedName>
        <fullName evidence="2 3">Acyl-CoA dehydrogenase</fullName>
    </submittedName>
</protein>
<dbReference type="EMBL" id="CP035708">
    <property type="protein sequence ID" value="QEN00931.1"/>
    <property type="molecule type" value="Genomic_DNA"/>
</dbReference>
<evidence type="ECO:0000313" key="5">
    <source>
        <dbReference type="Proteomes" id="UP001549111"/>
    </source>
</evidence>
<dbReference type="Gene3D" id="1.10.540.10">
    <property type="entry name" value="Acyl-CoA dehydrogenase/oxidase, N-terminal domain"/>
    <property type="match status" value="1"/>
</dbReference>
<dbReference type="InterPro" id="IPR009100">
    <property type="entry name" value="AcylCoA_DH/oxidase_NM_dom_sf"/>
</dbReference>
<dbReference type="GO" id="GO:0050660">
    <property type="term" value="F:flavin adenine dinucleotide binding"/>
    <property type="evidence" value="ECO:0007669"/>
    <property type="project" value="InterPro"/>
</dbReference>
<sequence length="228" mass="24354">MPADPAFAAVPAHLNPVIQGDLWLSWIAREGLTALALPPEAGGQGGTLAELGRAARTLARHAPGAAWVLWAQRLCIEQLHAAHNRAVADYLLPDLIAGGRAGACLLPSTSAPVPLAARRLERGWRLQGRLGLAANLQWAGFVLVAPACFEGGRRARVLLSGDDDGLRRSPDRPEADWHGTRTAELQAQALFFRDDEILDIADEPDAGLSAERLARITAVDRVLRAALT</sequence>
<evidence type="ECO:0000313" key="4">
    <source>
        <dbReference type="Proteomes" id="UP000323522"/>
    </source>
</evidence>
<dbReference type="EMBL" id="JBEPLS010000021">
    <property type="protein sequence ID" value="MET3605695.1"/>
    <property type="molecule type" value="Genomic_DNA"/>
</dbReference>
<evidence type="ECO:0000313" key="2">
    <source>
        <dbReference type="EMBL" id="MET3605695.1"/>
    </source>
</evidence>
<dbReference type="Proteomes" id="UP001549111">
    <property type="component" value="Unassembled WGS sequence"/>
</dbReference>
<dbReference type="InterPro" id="IPR013786">
    <property type="entry name" value="AcylCoA_DH/ox_N"/>
</dbReference>
<dbReference type="InterPro" id="IPR037069">
    <property type="entry name" value="AcylCoA_DH/ox_N_sf"/>
</dbReference>
<dbReference type="GO" id="GO:0016627">
    <property type="term" value="F:oxidoreductase activity, acting on the CH-CH group of donors"/>
    <property type="evidence" value="ECO:0007669"/>
    <property type="project" value="InterPro"/>
</dbReference>
<feature type="domain" description="Acyl-CoA dehydrogenase/oxidase N-terminal" evidence="1">
    <location>
        <begin position="27"/>
        <end position="98"/>
    </location>
</feature>